<evidence type="ECO:0000256" key="2">
    <source>
        <dbReference type="SAM" id="MobiDB-lite"/>
    </source>
</evidence>
<feature type="compositionally biased region" description="Basic and acidic residues" evidence="2">
    <location>
        <begin position="105"/>
        <end position="121"/>
    </location>
</feature>
<feature type="region of interest" description="Disordered" evidence="2">
    <location>
        <begin position="305"/>
        <end position="332"/>
    </location>
</feature>
<dbReference type="GeneTree" id="ENSGT00390000011058"/>
<feature type="domain" description="Coiled-coil" evidence="3">
    <location>
        <begin position="5"/>
        <end position="131"/>
    </location>
</feature>
<evidence type="ECO:0000256" key="1">
    <source>
        <dbReference type="ARBA" id="ARBA00023054"/>
    </source>
</evidence>
<evidence type="ECO:0000313" key="4">
    <source>
        <dbReference type="Ensembl" id="ENSPNYP00000021109.1"/>
    </source>
</evidence>
<dbReference type="InterPro" id="IPR039303">
    <property type="entry name" value="CCDC50"/>
</dbReference>
<dbReference type="PANTHER" id="PTHR22115">
    <property type="entry name" value="C3ORF6 PROTEIN-RELATED"/>
    <property type="match status" value="1"/>
</dbReference>
<keyword evidence="1" id="KW-0175">Coiled coil</keyword>
<evidence type="ECO:0000259" key="3">
    <source>
        <dbReference type="Pfam" id="PF15295"/>
    </source>
</evidence>
<accession>A0A3B4GG45</accession>
<feature type="region of interest" description="Disordered" evidence="2">
    <location>
        <begin position="354"/>
        <end position="410"/>
    </location>
</feature>
<dbReference type="Pfam" id="PF15295">
    <property type="entry name" value="CCDC50_N"/>
    <property type="match status" value="1"/>
</dbReference>
<name>A0A3B4GG45_9CICH</name>
<dbReference type="Ensembl" id="ENSPNYT00000021618.1">
    <property type="protein sequence ID" value="ENSPNYP00000021109.1"/>
    <property type="gene ID" value="ENSPNYG00000015967.1"/>
</dbReference>
<reference evidence="4" key="1">
    <citation type="submission" date="2023-09" db="UniProtKB">
        <authorList>
            <consortium name="Ensembl"/>
        </authorList>
    </citation>
    <scope>IDENTIFICATION</scope>
</reference>
<sequence length="410" mass="47353">MAELEIDQSNLPRVQEVCQCFAVLEDGALAHNLQEQEIEQYYTTNILKNQLVQNDIRVAKKLQDEEEEQQAQQSALQRQASRQLEEQDFEYARVIQEELQRCAEEAQRRELDDEEIAKRLQEEEEESIRRRSRGSGSHSEGAPLQPELSETNLSLGELQQVLEDEELALKLQEEEEKLFGRNSQPSQRCPYPDGDFRVAQVAQDEEIARFMQKQEIKSKRRSRELEGPESWREHRAMINHHDRRAARERQVCLNMWLGIQDKDKHIHRPVMHMCERSFLGVSASRGFKQAEKPLCSFQVQRERLDSEGLPSPTEDCSPENLPPSPTTTTPSAQQIRNIAEELDPTFQARRQGTMSLQMGQMGPATQPLPVPQSGLNEMLEEPTFIPPTKRQTDKSGRSKSKEKKENCKQQ</sequence>
<dbReference type="InterPro" id="IPR029311">
    <property type="entry name" value="CCDC50_N"/>
</dbReference>
<dbReference type="PANTHER" id="PTHR22115:SF5">
    <property type="entry name" value="COILED-COIL DOMAIN-CONTAINING PROTEIN 50-LIKE ISOFORM X1"/>
    <property type="match status" value="1"/>
</dbReference>
<protein>
    <submittedName>
        <fullName evidence="4">Trichohyalin-like</fullName>
    </submittedName>
</protein>
<dbReference type="AlphaFoldDB" id="A0A3B4GG45"/>
<feature type="region of interest" description="Disordered" evidence="2">
    <location>
        <begin position="105"/>
        <end position="147"/>
    </location>
</feature>
<organism evidence="4">
    <name type="scientific">Pundamilia nyererei</name>
    <dbReference type="NCBI Taxonomy" id="303518"/>
    <lineage>
        <taxon>Eukaryota</taxon>
        <taxon>Metazoa</taxon>
        <taxon>Chordata</taxon>
        <taxon>Craniata</taxon>
        <taxon>Vertebrata</taxon>
        <taxon>Euteleostomi</taxon>
        <taxon>Actinopterygii</taxon>
        <taxon>Neopterygii</taxon>
        <taxon>Teleostei</taxon>
        <taxon>Neoteleostei</taxon>
        <taxon>Acanthomorphata</taxon>
        <taxon>Ovalentaria</taxon>
        <taxon>Cichlomorphae</taxon>
        <taxon>Cichliformes</taxon>
        <taxon>Cichlidae</taxon>
        <taxon>African cichlids</taxon>
        <taxon>Pseudocrenilabrinae</taxon>
        <taxon>Haplochromini</taxon>
        <taxon>Pundamilia</taxon>
    </lineage>
</organism>
<proteinExistence type="predicted"/>